<organism evidence="1 2">
    <name type="scientific">Olea europaea subsp. europaea</name>
    <dbReference type="NCBI Taxonomy" id="158383"/>
    <lineage>
        <taxon>Eukaryota</taxon>
        <taxon>Viridiplantae</taxon>
        <taxon>Streptophyta</taxon>
        <taxon>Embryophyta</taxon>
        <taxon>Tracheophyta</taxon>
        <taxon>Spermatophyta</taxon>
        <taxon>Magnoliopsida</taxon>
        <taxon>eudicotyledons</taxon>
        <taxon>Gunneridae</taxon>
        <taxon>Pentapetalae</taxon>
        <taxon>asterids</taxon>
        <taxon>lamiids</taxon>
        <taxon>Lamiales</taxon>
        <taxon>Oleaceae</taxon>
        <taxon>Oleeae</taxon>
        <taxon>Olea</taxon>
    </lineage>
</organism>
<dbReference type="AlphaFoldDB" id="A0A8S0V156"/>
<dbReference type="Gramene" id="OE9A109294T1">
    <property type="protein sequence ID" value="OE9A109294C1"/>
    <property type="gene ID" value="OE9A109294"/>
</dbReference>
<keyword evidence="2" id="KW-1185">Reference proteome</keyword>
<accession>A0A8S0V156</accession>
<gene>
    <name evidence="1" type="ORF">OLEA9_A109294</name>
</gene>
<dbReference type="Proteomes" id="UP000594638">
    <property type="component" value="Unassembled WGS sequence"/>
</dbReference>
<evidence type="ECO:0000313" key="1">
    <source>
        <dbReference type="EMBL" id="CAA3023988.1"/>
    </source>
</evidence>
<protein>
    <submittedName>
        <fullName evidence="1">Uncharacterized protein</fullName>
    </submittedName>
</protein>
<evidence type="ECO:0000313" key="2">
    <source>
        <dbReference type="Proteomes" id="UP000594638"/>
    </source>
</evidence>
<comment type="caution">
    <text evidence="1">The sequence shown here is derived from an EMBL/GenBank/DDBJ whole genome shotgun (WGS) entry which is preliminary data.</text>
</comment>
<dbReference type="EMBL" id="CACTIH010009100">
    <property type="protein sequence ID" value="CAA3023988.1"/>
    <property type="molecule type" value="Genomic_DNA"/>
</dbReference>
<proteinExistence type="predicted"/>
<name>A0A8S0V156_OLEEU</name>
<reference evidence="1 2" key="1">
    <citation type="submission" date="2019-12" db="EMBL/GenBank/DDBJ databases">
        <authorList>
            <person name="Alioto T."/>
            <person name="Alioto T."/>
            <person name="Gomez Garrido J."/>
        </authorList>
    </citation>
    <scope>NUCLEOTIDE SEQUENCE [LARGE SCALE GENOMIC DNA]</scope>
</reference>
<sequence length="117" mass="13463">MIANDSSLLLYIELKTTDHSLAAYALRVEFEKLLNHSPFECDLHLDSSYLPFADELEHKQMSDDLRQPTFTVTMIYDFALSVQISSSLTDETCFNAPWWKTNQIRLSFSLGKINVII</sequence>